<dbReference type="VEuPathDB" id="FungiDB:UMAG_05688"/>
<dbReference type="AlphaFoldDB" id="A0A0D1CIZ5"/>
<dbReference type="GO" id="GO:0005802">
    <property type="term" value="C:trans-Golgi network"/>
    <property type="evidence" value="ECO:0000318"/>
    <property type="project" value="GO_Central"/>
</dbReference>
<evidence type="ECO:0000256" key="8">
    <source>
        <dbReference type="ARBA" id="ARBA00023134"/>
    </source>
</evidence>
<keyword evidence="9" id="KW-0472">Membrane</keyword>
<gene>
    <name evidence="12" type="ORF">UMAG_05688</name>
</gene>
<dbReference type="EMBL" id="CM003155">
    <property type="protein sequence ID" value="KIS66903.1"/>
    <property type="molecule type" value="Genomic_DNA"/>
</dbReference>
<dbReference type="InterPro" id="IPR019009">
    <property type="entry name" value="SRP_receptor_beta_su"/>
</dbReference>
<evidence type="ECO:0000256" key="7">
    <source>
        <dbReference type="ARBA" id="ARBA00022989"/>
    </source>
</evidence>
<evidence type="ECO:0000256" key="3">
    <source>
        <dbReference type="ARBA" id="ARBA00020256"/>
    </source>
</evidence>
<dbReference type="KEGG" id="uma:UMAG_05688"/>
<dbReference type="Proteomes" id="UP000000561">
    <property type="component" value="Chromosome 16"/>
</dbReference>
<evidence type="ECO:0000313" key="13">
    <source>
        <dbReference type="Proteomes" id="UP000000561"/>
    </source>
</evidence>
<keyword evidence="8" id="KW-0342">GTP-binding</keyword>
<feature type="region of interest" description="Disordered" evidence="11">
    <location>
        <begin position="386"/>
        <end position="414"/>
    </location>
</feature>
<dbReference type="eggNOG" id="KOG0090">
    <property type="taxonomic scope" value="Eukaryota"/>
</dbReference>
<proteinExistence type="inferred from homology"/>
<dbReference type="GO" id="GO:0005737">
    <property type="term" value="C:cytoplasm"/>
    <property type="evidence" value="ECO:0000318"/>
    <property type="project" value="GO_Central"/>
</dbReference>
<evidence type="ECO:0000256" key="4">
    <source>
        <dbReference type="ARBA" id="ARBA00022692"/>
    </source>
</evidence>
<dbReference type="InterPro" id="IPR027417">
    <property type="entry name" value="P-loop_NTPase"/>
</dbReference>
<evidence type="ECO:0000256" key="2">
    <source>
        <dbReference type="ARBA" id="ARBA00005619"/>
    </source>
</evidence>
<dbReference type="GO" id="GO:0006886">
    <property type="term" value="P:intracellular protein transport"/>
    <property type="evidence" value="ECO:0000318"/>
    <property type="project" value="GO_Central"/>
</dbReference>
<dbReference type="Gene3D" id="3.40.50.300">
    <property type="entry name" value="P-loop containing nucleotide triphosphate hydrolases"/>
    <property type="match status" value="1"/>
</dbReference>
<dbReference type="GO" id="GO:1903292">
    <property type="term" value="P:protein localization to Golgi membrane"/>
    <property type="evidence" value="ECO:0000318"/>
    <property type="project" value="GO_Central"/>
</dbReference>
<dbReference type="OMA" id="CIDAVMA"/>
<keyword evidence="7" id="KW-1133">Transmembrane helix</keyword>
<evidence type="ECO:0000256" key="10">
    <source>
        <dbReference type="ARBA" id="ARBA00023170"/>
    </source>
</evidence>
<name>A0A0D1CIZ5_MYCMD</name>
<evidence type="ECO:0000313" key="12">
    <source>
        <dbReference type="EMBL" id="KIS66903.1"/>
    </source>
</evidence>
<keyword evidence="10" id="KW-0675">Receptor</keyword>
<keyword evidence="5" id="KW-0547">Nucleotide-binding</keyword>
<evidence type="ECO:0000256" key="9">
    <source>
        <dbReference type="ARBA" id="ARBA00023136"/>
    </source>
</evidence>
<reference evidence="12 13" key="1">
    <citation type="journal article" date="2006" name="Nature">
        <title>Insights from the genome of the biotrophic fungal plant pathogen Ustilago maydis.</title>
        <authorList>
            <person name="Kamper J."/>
            <person name="Kahmann R."/>
            <person name="Bolker M."/>
            <person name="Ma L.J."/>
            <person name="Brefort T."/>
            <person name="Saville B.J."/>
            <person name="Banuett F."/>
            <person name="Kronstad J.W."/>
            <person name="Gold S.E."/>
            <person name="Muller O."/>
            <person name="Perlin M.H."/>
            <person name="Wosten H.A."/>
            <person name="de Vries R."/>
            <person name="Ruiz-Herrera J."/>
            <person name="Reynaga-Pena C.G."/>
            <person name="Snetselaar K."/>
            <person name="McCann M."/>
            <person name="Perez-Martin J."/>
            <person name="Feldbrugge M."/>
            <person name="Basse C.W."/>
            <person name="Steinberg G."/>
            <person name="Ibeas J.I."/>
            <person name="Holloman W."/>
            <person name="Guzman P."/>
            <person name="Farman M."/>
            <person name="Stajich J.E."/>
            <person name="Sentandreu R."/>
            <person name="Gonzalez-Prieto J.M."/>
            <person name="Kennell J.C."/>
            <person name="Molina L."/>
            <person name="Schirawski J."/>
            <person name="Mendoza-Mendoza A."/>
            <person name="Greilinger D."/>
            <person name="Munch K."/>
            <person name="Rossel N."/>
            <person name="Scherer M."/>
            <person name="Vranes M."/>
            <person name="Ladendorf O."/>
            <person name="Vincon V."/>
            <person name="Fuchs U."/>
            <person name="Sandrock B."/>
            <person name="Meng S."/>
            <person name="Ho E.C."/>
            <person name="Cahill M.J."/>
            <person name="Boyce K.J."/>
            <person name="Klose J."/>
            <person name="Klosterman S.J."/>
            <person name="Deelstra H.J."/>
            <person name="Ortiz-Castellanos L."/>
            <person name="Li W."/>
            <person name="Sanchez-Alonso P."/>
            <person name="Schreier P.H."/>
            <person name="Hauser-Hahn I."/>
            <person name="Vaupel M."/>
            <person name="Koopmann E."/>
            <person name="Friedrich G."/>
            <person name="Voss H."/>
            <person name="Schluter T."/>
            <person name="Margolis J."/>
            <person name="Platt D."/>
            <person name="Swimmer C."/>
            <person name="Gnirke A."/>
            <person name="Chen F."/>
            <person name="Vysotskaia V."/>
            <person name="Mannhaupt G."/>
            <person name="Guldener U."/>
            <person name="Munsterkotter M."/>
            <person name="Haase D."/>
            <person name="Oesterheld M."/>
            <person name="Mewes H.W."/>
            <person name="Mauceli E.W."/>
            <person name="DeCaprio D."/>
            <person name="Wade C.M."/>
            <person name="Butler J."/>
            <person name="Young S."/>
            <person name="Jaffe D.B."/>
            <person name="Calvo S."/>
            <person name="Nusbaum C."/>
            <person name="Galagan J."/>
            <person name="Birren B.W."/>
        </authorList>
    </citation>
    <scope>NUCLEOTIDE SEQUENCE [LARGE SCALE GENOMIC DNA]</scope>
    <source>
        <strain evidence="13">DSM 14603 / FGSC 9021 / UM521</strain>
    </source>
</reference>
<sequence>MAFVAPVMRWPDAVASHLPQPLKDTGIPAQYFVIVPATLLAVILTYTLTKASAKVNAPHLASLVSAHSDYTAKRSQNRPSTVVLVGLSDAGKTSLFASLVYGSTPATVPSQTMSQGVVSTSALSDTLKPVTVVDLPGHARLRPLVDEHLHQADGLVICVDAVTASKASTPSTRPAGDVATITDVADLIHSTLTTLAKQRARSSTNVAPPCVLVLFTRADLSPLLGGSAAGTDAAKDEKRRAQLLARCKTTLEAELGQRRANMGFGRRKTAGGGGARNVSIAGLGKVADADPGVTGTEEGVFGWVKRALGLAGKLGFGGAVDAAGAEDEDDDEDEVVDYIDWAASQRVLNSNDASGAALGAPSLNLNKLDDHVVFGGKVEFALASVGKERSWSQQSEHAGEGKEPGKKADASGGLDDFKRWIADLQS</sequence>
<evidence type="ECO:0000256" key="6">
    <source>
        <dbReference type="ARBA" id="ARBA00022824"/>
    </source>
</evidence>
<dbReference type="SUPFAM" id="SSF52540">
    <property type="entry name" value="P-loop containing nucleoside triphosphate hydrolases"/>
    <property type="match status" value="1"/>
</dbReference>
<dbReference type="STRING" id="237631.A0A0D1CIZ5"/>
<keyword evidence="13" id="KW-1185">Reference proteome</keyword>
<dbReference type="OrthoDB" id="41266at2759"/>
<dbReference type="GO" id="GO:0005525">
    <property type="term" value="F:GTP binding"/>
    <property type="evidence" value="ECO:0000318"/>
    <property type="project" value="GO_Central"/>
</dbReference>
<dbReference type="InParanoid" id="A0A0D1CIZ5"/>
<organism evidence="12 13">
    <name type="scientific">Mycosarcoma maydis</name>
    <name type="common">Corn smut fungus</name>
    <name type="synonym">Ustilago maydis</name>
    <dbReference type="NCBI Taxonomy" id="5270"/>
    <lineage>
        <taxon>Eukaryota</taxon>
        <taxon>Fungi</taxon>
        <taxon>Dikarya</taxon>
        <taxon>Basidiomycota</taxon>
        <taxon>Ustilaginomycotina</taxon>
        <taxon>Ustilaginomycetes</taxon>
        <taxon>Ustilaginales</taxon>
        <taxon>Ustilaginaceae</taxon>
        <taxon>Mycosarcoma</taxon>
    </lineage>
</organism>
<evidence type="ECO:0000256" key="1">
    <source>
        <dbReference type="ARBA" id="ARBA00004389"/>
    </source>
</evidence>
<keyword evidence="4" id="KW-0812">Transmembrane</keyword>
<comment type="similarity">
    <text evidence="2">Belongs to the SRP receptor beta subunit family.</text>
</comment>
<dbReference type="GO" id="GO:0005789">
    <property type="term" value="C:endoplasmic reticulum membrane"/>
    <property type="evidence" value="ECO:0007669"/>
    <property type="project" value="UniProtKB-SubCell"/>
</dbReference>
<protein>
    <recommendedName>
        <fullName evidence="3">Signal recognition particle receptor subunit beta</fullName>
    </recommendedName>
</protein>
<dbReference type="GO" id="GO:0016192">
    <property type="term" value="P:vesicle-mediated transport"/>
    <property type="evidence" value="ECO:0000318"/>
    <property type="project" value="GO_Central"/>
</dbReference>
<accession>A0A0D1CIZ5</accession>
<dbReference type="Pfam" id="PF09439">
    <property type="entry name" value="SRPRB"/>
    <property type="match status" value="1"/>
</dbReference>
<evidence type="ECO:0000256" key="5">
    <source>
        <dbReference type="ARBA" id="ARBA00022741"/>
    </source>
</evidence>
<evidence type="ECO:0000256" key="11">
    <source>
        <dbReference type="SAM" id="MobiDB-lite"/>
    </source>
</evidence>
<keyword evidence="6" id="KW-0256">Endoplasmic reticulum</keyword>
<comment type="subcellular location">
    <subcellularLocation>
        <location evidence="1">Endoplasmic reticulum membrane</location>
        <topology evidence="1">Single-pass membrane protein</topology>
    </subcellularLocation>
</comment>
<dbReference type="GeneID" id="23565508"/>
<dbReference type="RefSeq" id="XP_011391446.1">
    <property type="nucleotide sequence ID" value="XM_011393144.1"/>
</dbReference>
<feature type="compositionally biased region" description="Basic and acidic residues" evidence="11">
    <location>
        <begin position="397"/>
        <end position="414"/>
    </location>
</feature>